<accession>A0A410P2R5</accession>
<keyword evidence="3" id="KW-1185">Reference proteome</keyword>
<dbReference type="PANTHER" id="PTHR42852">
    <property type="entry name" value="THIOL:DISULFIDE INTERCHANGE PROTEIN DSBE"/>
    <property type="match status" value="1"/>
</dbReference>
<dbReference type="GO" id="GO:0016491">
    <property type="term" value="F:oxidoreductase activity"/>
    <property type="evidence" value="ECO:0007669"/>
    <property type="project" value="InterPro"/>
</dbReference>
<dbReference type="Pfam" id="PF00578">
    <property type="entry name" value="AhpC-TSA"/>
    <property type="match status" value="1"/>
</dbReference>
<dbReference type="InterPro" id="IPR036249">
    <property type="entry name" value="Thioredoxin-like_sf"/>
</dbReference>
<dbReference type="EMBL" id="CP019384">
    <property type="protein sequence ID" value="QAT16485.1"/>
    <property type="molecule type" value="Genomic_DNA"/>
</dbReference>
<feature type="domain" description="Thioredoxin" evidence="1">
    <location>
        <begin position="33"/>
        <end position="183"/>
    </location>
</feature>
<organism evidence="2 3">
    <name type="scientific">Velamenicoccus archaeovorus</name>
    <dbReference type="NCBI Taxonomy" id="1930593"/>
    <lineage>
        <taxon>Bacteria</taxon>
        <taxon>Pseudomonadati</taxon>
        <taxon>Candidatus Omnitrophota</taxon>
        <taxon>Candidatus Velamenicoccus</taxon>
    </lineage>
</organism>
<dbReference type="Gene3D" id="3.40.30.10">
    <property type="entry name" value="Glutaredoxin"/>
    <property type="match status" value="1"/>
</dbReference>
<protein>
    <submittedName>
        <fullName evidence="2">DipZ protein</fullName>
    </submittedName>
</protein>
<dbReference type="AlphaFoldDB" id="A0A410P2R5"/>
<dbReference type="InterPro" id="IPR000866">
    <property type="entry name" value="AhpC/TSA"/>
</dbReference>
<dbReference type="KEGG" id="vai:BU251_01450"/>
<evidence type="ECO:0000313" key="2">
    <source>
        <dbReference type="EMBL" id="QAT16485.1"/>
    </source>
</evidence>
<sequence length="198" mass="22940">MHTPVRTAFWRITLFSLLSLSFFSSRGMCDLSPEPLRRAPEIKGSTWFNVDQYPHISLKSLRGNVILLIFWDSQDLVSAEVMQKINALRDRYKDRGLEVIGVHDSGWGLNVSEAMVLNKIRELDIRFPVVMDSEGTMRVAYDYLGGESLFLIDRKGYIRGQFIVGLPWKDIELMLQMLLEEGHSRQWELYEKKKVKGV</sequence>
<gene>
    <name evidence="2" type="ORF">BU251_01450</name>
</gene>
<dbReference type="Proteomes" id="UP000287243">
    <property type="component" value="Chromosome"/>
</dbReference>
<dbReference type="InterPro" id="IPR050553">
    <property type="entry name" value="Thioredoxin_ResA/DsbE_sf"/>
</dbReference>
<reference evidence="2 3" key="1">
    <citation type="submission" date="2017-01" db="EMBL/GenBank/DDBJ databases">
        <title>First insights into the biology of 'candidatus Vampirococcus archaeovorus'.</title>
        <authorList>
            <person name="Kizina J."/>
            <person name="Jordan S."/>
            <person name="Stueber K."/>
            <person name="Reinhardt R."/>
            <person name="Harder J."/>
        </authorList>
    </citation>
    <scope>NUCLEOTIDE SEQUENCE [LARGE SCALE GENOMIC DNA]</scope>
    <source>
        <strain evidence="2 3">LiM</strain>
    </source>
</reference>
<dbReference type="InterPro" id="IPR013766">
    <property type="entry name" value="Thioredoxin_domain"/>
</dbReference>
<dbReference type="SUPFAM" id="SSF52833">
    <property type="entry name" value="Thioredoxin-like"/>
    <property type="match status" value="1"/>
</dbReference>
<dbReference type="GO" id="GO:0016209">
    <property type="term" value="F:antioxidant activity"/>
    <property type="evidence" value="ECO:0007669"/>
    <property type="project" value="InterPro"/>
</dbReference>
<proteinExistence type="predicted"/>
<evidence type="ECO:0000313" key="3">
    <source>
        <dbReference type="Proteomes" id="UP000287243"/>
    </source>
</evidence>
<dbReference type="RefSeq" id="WP_164908806.1">
    <property type="nucleotide sequence ID" value="NZ_CP019384.1"/>
</dbReference>
<dbReference type="PROSITE" id="PS51352">
    <property type="entry name" value="THIOREDOXIN_2"/>
    <property type="match status" value="1"/>
</dbReference>
<evidence type="ECO:0000259" key="1">
    <source>
        <dbReference type="PROSITE" id="PS51352"/>
    </source>
</evidence>
<name>A0A410P2R5_VELA1</name>
<dbReference type="PANTHER" id="PTHR42852:SF13">
    <property type="entry name" value="PROTEIN DIPZ"/>
    <property type="match status" value="1"/>
</dbReference>